<keyword evidence="1" id="KW-1133">Transmembrane helix</keyword>
<gene>
    <name evidence="2" type="ORF">IB75_04745</name>
</gene>
<reference evidence="2 3" key="1">
    <citation type="submission" date="2014-07" db="EMBL/GenBank/DDBJ databases">
        <title>Comparative analysis of Nitrosococcus oceani genome inventories of strains from Pacific and Atlantic gyres.</title>
        <authorList>
            <person name="Lim C.K."/>
            <person name="Wang L."/>
            <person name="Sayavedra-Soto L.A."/>
            <person name="Klotz M.G."/>
        </authorList>
    </citation>
    <scope>NUCLEOTIDE SEQUENCE [LARGE SCALE GENOMIC DNA]</scope>
    <source>
        <strain evidence="2 3">C-27</strain>
    </source>
</reference>
<keyword evidence="1" id="KW-0812">Transmembrane</keyword>
<dbReference type="AlphaFoldDB" id="A0A0E2Z362"/>
<evidence type="ECO:0000256" key="1">
    <source>
        <dbReference type="SAM" id="Phobius"/>
    </source>
</evidence>
<keyword evidence="1" id="KW-0472">Membrane</keyword>
<organism evidence="2 3">
    <name type="scientific">Nitrosococcus oceani C-27</name>
    <dbReference type="NCBI Taxonomy" id="314279"/>
    <lineage>
        <taxon>Bacteria</taxon>
        <taxon>Pseudomonadati</taxon>
        <taxon>Pseudomonadota</taxon>
        <taxon>Gammaproteobacteria</taxon>
        <taxon>Chromatiales</taxon>
        <taxon>Chromatiaceae</taxon>
        <taxon>Nitrosococcus</taxon>
    </lineage>
</organism>
<accession>A0A0E2Z362</accession>
<name>A0A0E2Z362_9GAMM</name>
<comment type="caution">
    <text evidence="2">The sequence shown here is derived from an EMBL/GenBank/DDBJ whole genome shotgun (WGS) entry which is preliminary data.</text>
</comment>
<proteinExistence type="predicted"/>
<dbReference type="EMBL" id="JPGN01000027">
    <property type="protein sequence ID" value="KFI20133.1"/>
    <property type="molecule type" value="Genomic_DNA"/>
</dbReference>
<evidence type="ECO:0000313" key="3">
    <source>
        <dbReference type="Proteomes" id="UP000028839"/>
    </source>
</evidence>
<protein>
    <submittedName>
        <fullName evidence="2">Uncharacterized protein</fullName>
    </submittedName>
</protein>
<feature type="transmembrane region" description="Helical" evidence="1">
    <location>
        <begin position="39"/>
        <end position="60"/>
    </location>
</feature>
<evidence type="ECO:0000313" key="2">
    <source>
        <dbReference type="EMBL" id="KFI20133.1"/>
    </source>
</evidence>
<dbReference type="HOGENOM" id="CLU_2650776_0_0_6"/>
<dbReference type="Proteomes" id="UP000028839">
    <property type="component" value="Unassembled WGS sequence"/>
</dbReference>
<sequence length="76" mass="7899">MDCEGAGVARTLPGTLSTNETVVMVTRAGRGRNKPVKTILWSSALALSLVASGTASATLISRRGGQAYYDDVLDVT</sequence>